<dbReference type="InterPro" id="IPR055414">
    <property type="entry name" value="LRR_R13L4/SHOC2-like"/>
</dbReference>
<protein>
    <recommendedName>
        <fullName evidence="2">Disease resistance R13L4/SHOC-2-like LRR domain-containing protein</fullName>
    </recommendedName>
</protein>
<reference evidence="3" key="1">
    <citation type="journal article" date="2019" name="BMC Genomics">
        <title>A new reference genome for Sorghum bicolor reveals high levels of sequence similarity between sweet and grain genotypes: implications for the genetics of sugar metabolism.</title>
        <authorList>
            <person name="Cooper E.A."/>
            <person name="Brenton Z.W."/>
            <person name="Flinn B.S."/>
            <person name="Jenkins J."/>
            <person name="Shu S."/>
            <person name="Flowers D."/>
            <person name="Luo F."/>
            <person name="Wang Y."/>
            <person name="Xia P."/>
            <person name="Barry K."/>
            <person name="Daum C."/>
            <person name="Lipzen A."/>
            <person name="Yoshinaga Y."/>
            <person name="Schmutz J."/>
            <person name="Saski C."/>
            <person name="Vermerris W."/>
            <person name="Kresovich S."/>
        </authorList>
    </citation>
    <scope>NUCLEOTIDE SEQUENCE</scope>
</reference>
<evidence type="ECO:0000313" key="4">
    <source>
        <dbReference type="Proteomes" id="UP000807115"/>
    </source>
</evidence>
<feature type="domain" description="Disease resistance R13L4/SHOC-2-like LRR" evidence="2">
    <location>
        <begin position="35"/>
        <end position="272"/>
    </location>
</feature>
<dbReference type="EMBL" id="CM027681">
    <property type="protein sequence ID" value="KAG0542091.1"/>
    <property type="molecule type" value="Genomic_DNA"/>
</dbReference>
<evidence type="ECO:0000256" key="1">
    <source>
        <dbReference type="ARBA" id="ARBA00022737"/>
    </source>
</evidence>
<proteinExistence type="predicted"/>
<dbReference type="PANTHER" id="PTHR47186">
    <property type="entry name" value="LEUCINE-RICH REPEAT-CONTAINING PROTEIN 57"/>
    <property type="match status" value="1"/>
</dbReference>
<organism evidence="3 4">
    <name type="scientific">Sorghum bicolor</name>
    <name type="common">Sorghum</name>
    <name type="synonym">Sorghum vulgare</name>
    <dbReference type="NCBI Taxonomy" id="4558"/>
    <lineage>
        <taxon>Eukaryota</taxon>
        <taxon>Viridiplantae</taxon>
        <taxon>Streptophyta</taxon>
        <taxon>Embryophyta</taxon>
        <taxon>Tracheophyta</taxon>
        <taxon>Spermatophyta</taxon>
        <taxon>Magnoliopsida</taxon>
        <taxon>Liliopsida</taxon>
        <taxon>Poales</taxon>
        <taxon>Poaceae</taxon>
        <taxon>PACMAD clade</taxon>
        <taxon>Panicoideae</taxon>
        <taxon>Andropogonodae</taxon>
        <taxon>Andropogoneae</taxon>
        <taxon>Sorghinae</taxon>
        <taxon>Sorghum</taxon>
    </lineage>
</organism>
<dbReference type="SUPFAM" id="SSF52047">
    <property type="entry name" value="RNI-like"/>
    <property type="match status" value="1"/>
</dbReference>
<dbReference type="InterPro" id="IPR032675">
    <property type="entry name" value="LRR_dom_sf"/>
</dbReference>
<comment type="caution">
    <text evidence="3">The sequence shown here is derived from an EMBL/GenBank/DDBJ whole genome shotgun (WGS) entry which is preliminary data.</text>
</comment>
<reference evidence="3" key="2">
    <citation type="submission" date="2020-10" db="EMBL/GenBank/DDBJ databases">
        <authorList>
            <person name="Cooper E.A."/>
            <person name="Brenton Z.W."/>
            <person name="Flinn B.S."/>
            <person name="Jenkins J."/>
            <person name="Shu S."/>
            <person name="Flowers D."/>
            <person name="Luo F."/>
            <person name="Wang Y."/>
            <person name="Xia P."/>
            <person name="Barry K."/>
            <person name="Daum C."/>
            <person name="Lipzen A."/>
            <person name="Yoshinaga Y."/>
            <person name="Schmutz J."/>
            <person name="Saski C."/>
            <person name="Vermerris W."/>
            <person name="Kresovich S."/>
        </authorList>
    </citation>
    <scope>NUCLEOTIDE SEQUENCE</scope>
</reference>
<dbReference type="Proteomes" id="UP000807115">
    <property type="component" value="Chromosome 2"/>
</dbReference>
<dbReference type="Gene3D" id="3.80.10.10">
    <property type="entry name" value="Ribonuclease Inhibitor"/>
    <property type="match status" value="1"/>
</dbReference>
<dbReference type="Pfam" id="PF23598">
    <property type="entry name" value="LRR_14"/>
    <property type="match status" value="1"/>
</dbReference>
<sequence length="278" mass="31438">MDREHEDPPNRRDVCTFFCCAVFPFFARLADPLGVAVPRGLRKLIALHTLGMVNIAPGKAILKEIKMLTRLRKLAVTGINKKNCQEFCSTIACLSSLESLSVHSELVEDLRDCLDSLRTPPKNLQSLKLYGTLGKLPEWVAGLQNLVKLKLEHTELTELDGTMQVLGKLPNLAILRLLMYSFKEEEDRHFTSRREAFPCLTALELCYPIGPVLFEEGTATKLEILLCQDAIAFSGLSSLLSLKEVVLDRWYDPRVEWVEDMRAQLSRNPNKPVVKFIN</sequence>
<gene>
    <name evidence="3" type="ORF">BDA96_02G073400</name>
</gene>
<dbReference type="AlphaFoldDB" id="A0A921RME0"/>
<name>A0A921RME0_SORBI</name>
<accession>A0A921RME0</accession>
<evidence type="ECO:0000313" key="3">
    <source>
        <dbReference type="EMBL" id="KAG0542091.1"/>
    </source>
</evidence>
<evidence type="ECO:0000259" key="2">
    <source>
        <dbReference type="Pfam" id="PF23598"/>
    </source>
</evidence>
<keyword evidence="1" id="KW-0677">Repeat</keyword>
<dbReference type="PANTHER" id="PTHR47186:SF57">
    <property type="entry name" value="OS02G0478300 PROTEIN"/>
    <property type="match status" value="1"/>
</dbReference>